<gene>
    <name evidence="1" type="ORF">GCM10009710_03790</name>
</gene>
<dbReference type="EMBL" id="BAAAME010000002">
    <property type="protein sequence ID" value="GAA1726359.1"/>
    <property type="molecule type" value="Genomic_DNA"/>
</dbReference>
<sequence length="194" mass="22331">MATSRKKMLRLLEESLENRTPVLVLRREVDAYRTEGIVIGLTSTWVVVLDLVDGVYPDGVVMLRLDLLRKVERSHKSDYIERAHADLGVAPVPFGCQRDDTTRELLQAVEARGGLMNVHLELWNDGAMYLGKIRRVGQKRLDLQFINPNGVWDDWSDRWRLDRITRIECGGRYVEALEQWGDPVPAPPKTRVKR</sequence>
<evidence type="ECO:0000313" key="1">
    <source>
        <dbReference type="EMBL" id="GAA1726359.1"/>
    </source>
</evidence>
<organism evidence="1 2">
    <name type="scientific">Aeromicrobium alkaliterrae</name>
    <dbReference type="NCBI Taxonomy" id="302168"/>
    <lineage>
        <taxon>Bacteria</taxon>
        <taxon>Bacillati</taxon>
        <taxon>Actinomycetota</taxon>
        <taxon>Actinomycetes</taxon>
        <taxon>Propionibacteriales</taxon>
        <taxon>Nocardioidaceae</taxon>
        <taxon>Aeromicrobium</taxon>
    </lineage>
</organism>
<dbReference type="Proteomes" id="UP001501057">
    <property type="component" value="Unassembled WGS sequence"/>
</dbReference>
<evidence type="ECO:0000313" key="2">
    <source>
        <dbReference type="Proteomes" id="UP001501057"/>
    </source>
</evidence>
<reference evidence="1 2" key="1">
    <citation type="journal article" date="2019" name="Int. J. Syst. Evol. Microbiol.">
        <title>The Global Catalogue of Microorganisms (GCM) 10K type strain sequencing project: providing services to taxonomists for standard genome sequencing and annotation.</title>
        <authorList>
            <consortium name="The Broad Institute Genomics Platform"/>
            <consortium name="The Broad Institute Genome Sequencing Center for Infectious Disease"/>
            <person name="Wu L."/>
            <person name="Ma J."/>
        </authorList>
    </citation>
    <scope>NUCLEOTIDE SEQUENCE [LARGE SCALE GENOMIC DNA]</scope>
    <source>
        <strain evidence="1 2">JCM 13518</strain>
    </source>
</reference>
<proteinExistence type="predicted"/>
<comment type="caution">
    <text evidence="1">The sequence shown here is derived from an EMBL/GenBank/DDBJ whole genome shotgun (WGS) entry which is preliminary data.</text>
</comment>
<protein>
    <submittedName>
        <fullName evidence="1">Uncharacterized protein</fullName>
    </submittedName>
</protein>
<keyword evidence="2" id="KW-1185">Reference proteome</keyword>
<accession>A0ABN2JGH0</accession>
<name>A0ABN2JGH0_9ACTN</name>
<dbReference type="RefSeq" id="WP_344197154.1">
    <property type="nucleotide sequence ID" value="NZ_BAAAME010000002.1"/>
</dbReference>